<dbReference type="AlphaFoldDB" id="A0A1E3B0Q4"/>
<dbReference type="OrthoDB" id="2739686at2759"/>
<name>A0A1E3B0Q4_ASPCR</name>
<comment type="caution">
    <text evidence="2">The sequence shown here is derived from an EMBL/GenBank/DDBJ whole genome shotgun (WGS) entry which is preliminary data.</text>
</comment>
<protein>
    <recommendedName>
        <fullName evidence="4">Sialidase domain-containing protein</fullName>
    </recommendedName>
</protein>
<dbReference type="Proteomes" id="UP000094569">
    <property type="component" value="Unassembled WGS sequence"/>
</dbReference>
<dbReference type="PANTHER" id="PTHR38792">
    <property type="entry name" value="BNR/ASP-BOX REPEAT DOMAIN PROTEIN (AFU_ORTHOLOGUE AFUA_7G06430)-RELATED"/>
    <property type="match status" value="1"/>
</dbReference>
<evidence type="ECO:0000313" key="3">
    <source>
        <dbReference type="Proteomes" id="UP000094569"/>
    </source>
</evidence>
<sequence>MADKIGQKILHGFQKGLDELKNQGSSGSSHPATNHPGAPTIGRRVINSDERHVSFNGRGTYPRLTRLSDGSILASCTQFEGSTRVLRVSRSTDGGQSWAEHGEVSRADGDCDNVFLLEAAPGVILAAFRNHDIGPHGPTHFRITVCRSTDGGRSWQFASQAMEKGPPNGIWEPFMRKGRGGEVQLIYSQEFAHNNQCSMMVTSTDHGSSWSPPRCLHGETECLRDGMTGIAETRDNGREALVMVFETTRHGPFNVEALLSYDDGRTWGWRQNVYTPARGHNCGSPQIASFADGTLAVIFMTDESQSQVQWTRNATVSVVFGQAPHNGQIQWSRPEVVCDKISHWPGIMALDHHTLLAAYECGGPRARTISWHP</sequence>
<dbReference type="PANTHER" id="PTHR38792:SF3">
    <property type="entry name" value="BNR_ASP-BOX REPEAT DOMAIN PROTEIN (AFU_ORTHOLOGUE AFUA_7G06430)-RELATED"/>
    <property type="match status" value="1"/>
</dbReference>
<dbReference type="VEuPathDB" id="FungiDB:SI65_10016"/>
<dbReference type="Gene3D" id="2.120.10.10">
    <property type="match status" value="1"/>
</dbReference>
<dbReference type="CDD" id="cd15482">
    <property type="entry name" value="Sialidase_non-viral"/>
    <property type="match status" value="1"/>
</dbReference>
<evidence type="ECO:0008006" key="4">
    <source>
        <dbReference type="Google" id="ProtNLM"/>
    </source>
</evidence>
<organism evidence="2 3">
    <name type="scientific">Aspergillus cristatus</name>
    <name type="common">Chinese Fuzhuan brick tea-fermentation fungus</name>
    <name type="synonym">Eurotium cristatum</name>
    <dbReference type="NCBI Taxonomy" id="573508"/>
    <lineage>
        <taxon>Eukaryota</taxon>
        <taxon>Fungi</taxon>
        <taxon>Dikarya</taxon>
        <taxon>Ascomycota</taxon>
        <taxon>Pezizomycotina</taxon>
        <taxon>Eurotiomycetes</taxon>
        <taxon>Eurotiomycetidae</taxon>
        <taxon>Eurotiales</taxon>
        <taxon>Aspergillaceae</taxon>
        <taxon>Aspergillus</taxon>
        <taxon>Aspergillus subgen. Aspergillus</taxon>
    </lineage>
</organism>
<dbReference type="SUPFAM" id="SSF50939">
    <property type="entry name" value="Sialidases"/>
    <property type="match status" value="1"/>
</dbReference>
<feature type="compositionally biased region" description="Polar residues" evidence="1">
    <location>
        <begin position="22"/>
        <end position="32"/>
    </location>
</feature>
<feature type="region of interest" description="Disordered" evidence="1">
    <location>
        <begin position="18"/>
        <end position="44"/>
    </location>
</feature>
<accession>A0A1E3B0Q4</accession>
<dbReference type="EMBL" id="JXNT01000024">
    <property type="protein sequence ID" value="ODM14530.1"/>
    <property type="molecule type" value="Genomic_DNA"/>
</dbReference>
<proteinExistence type="predicted"/>
<keyword evidence="3" id="KW-1185">Reference proteome</keyword>
<reference evidence="2 3" key="1">
    <citation type="journal article" date="2016" name="BMC Genomics">
        <title>Comparative genomic and transcriptomic analyses of the Fuzhuan brick tea-fermentation fungus Aspergillus cristatus.</title>
        <authorList>
            <person name="Ge Y."/>
            <person name="Wang Y."/>
            <person name="Liu Y."/>
            <person name="Tan Y."/>
            <person name="Ren X."/>
            <person name="Zhang X."/>
            <person name="Hyde K.D."/>
            <person name="Liu Y."/>
            <person name="Liu Z."/>
        </authorList>
    </citation>
    <scope>NUCLEOTIDE SEQUENCE [LARGE SCALE GENOMIC DNA]</scope>
    <source>
        <strain evidence="2 3">GZAAS20.1005</strain>
    </source>
</reference>
<dbReference type="InterPro" id="IPR036278">
    <property type="entry name" value="Sialidase_sf"/>
</dbReference>
<evidence type="ECO:0000256" key="1">
    <source>
        <dbReference type="SAM" id="MobiDB-lite"/>
    </source>
</evidence>
<evidence type="ECO:0000313" key="2">
    <source>
        <dbReference type="EMBL" id="ODM14530.1"/>
    </source>
</evidence>
<dbReference type="STRING" id="573508.A0A1E3B0Q4"/>
<gene>
    <name evidence="2" type="ORF">SI65_10016</name>
</gene>